<accession>A0AAV0MRC4</accession>
<dbReference type="Proteomes" id="UP001154282">
    <property type="component" value="Unassembled WGS sequence"/>
</dbReference>
<feature type="non-terminal residue" evidence="2">
    <location>
        <position position="70"/>
    </location>
</feature>
<sequence>QLREKGRNQKARRRHEARLPLPQSLATKLVFVFPSIHRRSSFRAPQSRVAGAEQPTTSSPPSEVDQQQIG</sequence>
<proteinExistence type="predicted"/>
<feature type="region of interest" description="Disordered" evidence="1">
    <location>
        <begin position="40"/>
        <end position="70"/>
    </location>
</feature>
<keyword evidence="3" id="KW-1185">Reference proteome</keyword>
<comment type="caution">
    <text evidence="2">The sequence shown here is derived from an EMBL/GenBank/DDBJ whole genome shotgun (WGS) entry which is preliminary data.</text>
</comment>
<evidence type="ECO:0000313" key="2">
    <source>
        <dbReference type="EMBL" id="CAI0449318.1"/>
    </source>
</evidence>
<feature type="compositionally biased region" description="Polar residues" evidence="1">
    <location>
        <begin position="54"/>
        <end position="70"/>
    </location>
</feature>
<feature type="non-terminal residue" evidence="2">
    <location>
        <position position="1"/>
    </location>
</feature>
<organism evidence="2 3">
    <name type="scientific">Linum tenue</name>
    <dbReference type="NCBI Taxonomy" id="586396"/>
    <lineage>
        <taxon>Eukaryota</taxon>
        <taxon>Viridiplantae</taxon>
        <taxon>Streptophyta</taxon>
        <taxon>Embryophyta</taxon>
        <taxon>Tracheophyta</taxon>
        <taxon>Spermatophyta</taxon>
        <taxon>Magnoliopsida</taxon>
        <taxon>eudicotyledons</taxon>
        <taxon>Gunneridae</taxon>
        <taxon>Pentapetalae</taxon>
        <taxon>rosids</taxon>
        <taxon>fabids</taxon>
        <taxon>Malpighiales</taxon>
        <taxon>Linaceae</taxon>
        <taxon>Linum</taxon>
    </lineage>
</organism>
<feature type="region of interest" description="Disordered" evidence="1">
    <location>
        <begin position="1"/>
        <end position="20"/>
    </location>
</feature>
<reference evidence="2" key="1">
    <citation type="submission" date="2022-08" db="EMBL/GenBank/DDBJ databases">
        <authorList>
            <person name="Gutierrez-Valencia J."/>
        </authorList>
    </citation>
    <scope>NUCLEOTIDE SEQUENCE</scope>
</reference>
<dbReference type="EMBL" id="CAMGYJ010000007">
    <property type="protein sequence ID" value="CAI0449318.1"/>
    <property type="molecule type" value="Genomic_DNA"/>
</dbReference>
<evidence type="ECO:0000256" key="1">
    <source>
        <dbReference type="SAM" id="MobiDB-lite"/>
    </source>
</evidence>
<name>A0AAV0MRC4_9ROSI</name>
<evidence type="ECO:0000313" key="3">
    <source>
        <dbReference type="Proteomes" id="UP001154282"/>
    </source>
</evidence>
<dbReference type="AlphaFoldDB" id="A0AAV0MRC4"/>
<protein>
    <submittedName>
        <fullName evidence="2">Uncharacterized protein</fullName>
    </submittedName>
</protein>
<gene>
    <name evidence="2" type="ORF">LITE_LOCUS30122</name>
</gene>